<keyword evidence="7" id="KW-0540">Nuclease</keyword>
<dbReference type="InParanoid" id="A0A6P8VHM3"/>
<protein>
    <recommendedName>
        <fullName evidence="14">Deoxyribonuclease-2-alpha</fullName>
        <ecNumber evidence="4">3.1.22.1</ecNumber>
    </recommendedName>
    <alternativeName>
        <fullName evidence="15">Acid DNase</fullName>
    </alternativeName>
    <alternativeName>
        <fullName evidence="17">Deoxyribonuclease II alpha</fullName>
    </alternativeName>
    <alternativeName>
        <fullName evidence="16">Lysosomal DNase II</fullName>
    </alternativeName>
</protein>
<organism evidence="20 21">
    <name type="scientific">Gymnodraco acuticeps</name>
    <name type="common">Antarctic dragonfish</name>
    <dbReference type="NCBI Taxonomy" id="8218"/>
    <lineage>
        <taxon>Eukaryota</taxon>
        <taxon>Metazoa</taxon>
        <taxon>Chordata</taxon>
        <taxon>Craniata</taxon>
        <taxon>Vertebrata</taxon>
        <taxon>Euteleostomi</taxon>
        <taxon>Actinopterygii</taxon>
        <taxon>Neopterygii</taxon>
        <taxon>Teleostei</taxon>
        <taxon>Neoteleostei</taxon>
        <taxon>Acanthomorphata</taxon>
        <taxon>Eupercaria</taxon>
        <taxon>Perciformes</taxon>
        <taxon>Notothenioidei</taxon>
        <taxon>Bathydraconidae</taxon>
        <taxon>Gymnodraco</taxon>
    </lineage>
</organism>
<evidence type="ECO:0000256" key="5">
    <source>
        <dbReference type="ARBA" id="ARBA00022473"/>
    </source>
</evidence>
<evidence type="ECO:0000256" key="19">
    <source>
        <dbReference type="SAM" id="SignalP"/>
    </source>
</evidence>
<evidence type="ECO:0000256" key="3">
    <source>
        <dbReference type="ARBA" id="ARBA00007527"/>
    </source>
</evidence>
<evidence type="ECO:0000256" key="14">
    <source>
        <dbReference type="ARBA" id="ARBA00039868"/>
    </source>
</evidence>
<keyword evidence="10" id="KW-0378">Hydrolase</keyword>
<evidence type="ECO:0000256" key="1">
    <source>
        <dbReference type="ARBA" id="ARBA00000447"/>
    </source>
</evidence>
<keyword evidence="11" id="KW-1015">Disulfide bond</keyword>
<comment type="subcellular location">
    <subcellularLocation>
        <location evidence="2">Lysosome</location>
    </subcellularLocation>
</comment>
<evidence type="ECO:0000256" key="11">
    <source>
        <dbReference type="ARBA" id="ARBA00023157"/>
    </source>
</evidence>
<evidence type="ECO:0000313" key="20">
    <source>
        <dbReference type="Proteomes" id="UP000515161"/>
    </source>
</evidence>
<comment type="catalytic activity">
    <reaction evidence="1">
        <text>Endonucleolytic cleavage to nucleoside 3'-phosphates and 3'-phosphooligonucleotide end-products.</text>
        <dbReference type="EC" id="3.1.22.1"/>
    </reaction>
</comment>
<feature type="signal peptide" evidence="19">
    <location>
        <begin position="1"/>
        <end position="23"/>
    </location>
</feature>
<dbReference type="GO" id="GO:0006309">
    <property type="term" value="P:apoptotic DNA fragmentation"/>
    <property type="evidence" value="ECO:0007669"/>
    <property type="project" value="TreeGrafter"/>
</dbReference>
<evidence type="ECO:0000256" key="12">
    <source>
        <dbReference type="ARBA" id="ARBA00023180"/>
    </source>
</evidence>
<dbReference type="KEGG" id="gacu:117555182"/>
<evidence type="ECO:0000256" key="10">
    <source>
        <dbReference type="ARBA" id="ARBA00022801"/>
    </source>
</evidence>
<evidence type="ECO:0000256" key="2">
    <source>
        <dbReference type="ARBA" id="ARBA00004371"/>
    </source>
</evidence>
<evidence type="ECO:0000256" key="15">
    <source>
        <dbReference type="ARBA" id="ARBA00041393"/>
    </source>
</evidence>
<gene>
    <name evidence="21" type="primary">LOC117555182</name>
</gene>
<accession>A0A6P8VHM3</accession>
<dbReference type="Pfam" id="PF03265">
    <property type="entry name" value="DNase_II"/>
    <property type="match status" value="1"/>
</dbReference>
<feature type="chain" id="PRO_5027634608" description="Deoxyribonuclease-2-alpha" evidence="19">
    <location>
        <begin position="24"/>
        <end position="354"/>
    </location>
</feature>
<keyword evidence="6" id="KW-0053">Apoptosis</keyword>
<proteinExistence type="inferred from homology"/>
<evidence type="ECO:0000256" key="16">
    <source>
        <dbReference type="ARBA" id="ARBA00041918"/>
    </source>
</evidence>
<evidence type="ECO:0000256" key="18">
    <source>
        <dbReference type="ARBA" id="ARBA00045381"/>
    </source>
</evidence>
<comment type="function">
    <text evidence="18">Hydrolyzes DNA under acidic conditions with a preference for double-stranded DNA. Plays a major role in the clearance of nucleic acids generated through apoptosis, hence preventing autoinflammation. Necessary for proper fetal development and for definitive erythropoiesis in fetal liver and bone marrow, where it degrades nuclear DNA expelled from erythroid precursor cells.</text>
</comment>
<dbReference type="CDD" id="cd09120">
    <property type="entry name" value="PLDc_DNaseII_1"/>
    <property type="match status" value="1"/>
</dbReference>
<dbReference type="EC" id="3.1.22.1" evidence="4"/>
<keyword evidence="8 19" id="KW-0732">Signal</keyword>
<dbReference type="PANTHER" id="PTHR10858:SF9">
    <property type="entry name" value="DEOXYRIBONUCLEASE-2-ALPHA"/>
    <property type="match status" value="1"/>
</dbReference>
<dbReference type="AlphaFoldDB" id="A0A6P8VHM3"/>
<keyword evidence="5" id="KW-0217">Developmental protein</keyword>
<evidence type="ECO:0000256" key="17">
    <source>
        <dbReference type="ARBA" id="ARBA00043033"/>
    </source>
</evidence>
<keyword evidence="12" id="KW-0325">Glycoprotein</keyword>
<name>A0A6P8VHM3_GYMAC</name>
<evidence type="ECO:0000256" key="13">
    <source>
        <dbReference type="ARBA" id="ARBA00023228"/>
    </source>
</evidence>
<evidence type="ECO:0000256" key="8">
    <source>
        <dbReference type="ARBA" id="ARBA00022729"/>
    </source>
</evidence>
<dbReference type="PANTHER" id="PTHR10858">
    <property type="entry name" value="DEOXYRIBONUCLEASE II"/>
    <property type="match status" value="1"/>
</dbReference>
<evidence type="ECO:0000256" key="6">
    <source>
        <dbReference type="ARBA" id="ARBA00022703"/>
    </source>
</evidence>
<dbReference type="GO" id="GO:0005764">
    <property type="term" value="C:lysosome"/>
    <property type="evidence" value="ECO:0007669"/>
    <property type="project" value="UniProtKB-SubCell"/>
</dbReference>
<dbReference type="GO" id="GO:0004531">
    <property type="term" value="F:deoxyribonuclease II activity"/>
    <property type="evidence" value="ECO:0007669"/>
    <property type="project" value="UniProtKB-EC"/>
</dbReference>
<evidence type="ECO:0000256" key="4">
    <source>
        <dbReference type="ARBA" id="ARBA00012036"/>
    </source>
</evidence>
<dbReference type="RefSeq" id="XP_034085860.1">
    <property type="nucleotide sequence ID" value="XM_034229969.1"/>
</dbReference>
<keyword evidence="13" id="KW-0458">Lysosome</keyword>
<sequence>MARYRTMMALLLTVGIVFQLSESRVTCRNDKGNEVDWYILYKLPLGSSNGLSYLYMDESTNGWKLSRNTIGSSSGTLGNTMKPLLDYYVRKTEGFGYILYNDQPGNNRTVSSSYGHSKGVVMLDKDTGVWLSHSTPKFPKYQSQSFWPKSGNVNGQTFLCVTYSYGTFEQIGLQLMYIHPYAYDYDIPKTFHMELQYVARMTDYPTKDPFSRVEHLMSLGGKRFVSFAKHTRFHDDLYSGLIVKFMLESLYVKGWGNKGRSIQLPSNCSTRIPHHVYNVKMVKLLKKVYNDTEDHSKWCVAPNIGWICIADLNRHESQTNRGGGAICFKNVAVAKAFKTTIKDYERCVTPHSDL</sequence>
<evidence type="ECO:0000256" key="9">
    <source>
        <dbReference type="ARBA" id="ARBA00022759"/>
    </source>
</evidence>
<evidence type="ECO:0000256" key="7">
    <source>
        <dbReference type="ARBA" id="ARBA00022722"/>
    </source>
</evidence>
<keyword evidence="9" id="KW-0255">Endonuclease</keyword>
<dbReference type="InterPro" id="IPR004947">
    <property type="entry name" value="DNase_II"/>
</dbReference>
<keyword evidence="20" id="KW-1185">Reference proteome</keyword>
<comment type="similarity">
    <text evidence="3">Belongs to the DNase II family.</text>
</comment>
<dbReference type="Proteomes" id="UP000515161">
    <property type="component" value="Unplaced"/>
</dbReference>
<evidence type="ECO:0000313" key="21">
    <source>
        <dbReference type="RefSeq" id="XP_034085860.1"/>
    </source>
</evidence>
<dbReference type="OrthoDB" id="10261598at2759"/>
<dbReference type="GeneID" id="117555182"/>
<reference evidence="21" key="1">
    <citation type="submission" date="2025-08" db="UniProtKB">
        <authorList>
            <consortium name="RefSeq"/>
        </authorList>
    </citation>
    <scope>IDENTIFICATION</scope>
</reference>